<organism evidence="2 3">
    <name type="scientific">Flammeovirga pectinis</name>
    <dbReference type="NCBI Taxonomy" id="2494373"/>
    <lineage>
        <taxon>Bacteria</taxon>
        <taxon>Pseudomonadati</taxon>
        <taxon>Bacteroidota</taxon>
        <taxon>Cytophagia</taxon>
        <taxon>Cytophagales</taxon>
        <taxon>Flammeovirgaceae</taxon>
        <taxon>Flammeovirga</taxon>
    </lineage>
</organism>
<dbReference type="PANTHER" id="PTHR18964">
    <property type="entry name" value="ROK (REPRESSOR, ORF, KINASE) FAMILY"/>
    <property type="match status" value="1"/>
</dbReference>
<evidence type="ECO:0000256" key="1">
    <source>
        <dbReference type="ARBA" id="ARBA00006479"/>
    </source>
</evidence>
<dbReference type="EMBL" id="CP034562">
    <property type="protein sequence ID" value="AZQ61802.1"/>
    <property type="molecule type" value="Genomic_DNA"/>
</dbReference>
<dbReference type="Proteomes" id="UP000267268">
    <property type="component" value="Chromosome 1"/>
</dbReference>
<dbReference type="InterPro" id="IPR000600">
    <property type="entry name" value="ROK"/>
</dbReference>
<reference evidence="2 3" key="1">
    <citation type="submission" date="2018-12" db="EMBL/GenBank/DDBJ databases">
        <title>Flammeovirga pectinis sp. nov., isolated from the gut of the Korean scallop, Patinopecten yessoensis.</title>
        <authorList>
            <person name="Bae J.-W."/>
            <person name="Jeong Y.-S."/>
            <person name="Kang W."/>
        </authorList>
    </citation>
    <scope>NUCLEOTIDE SEQUENCE [LARGE SCALE GENOMIC DNA]</scope>
    <source>
        <strain evidence="2 3">L12M1</strain>
    </source>
</reference>
<keyword evidence="3" id="KW-1185">Reference proteome</keyword>
<dbReference type="Pfam" id="PF00480">
    <property type="entry name" value="ROK"/>
    <property type="match status" value="1"/>
</dbReference>
<name>A0A3S9P0V2_9BACT</name>
<sequence length="305" mass="32250">MKHFLGVDIGGTNVKFGVVDSDGNIIKKKKYPTKEVSEGGDFCGNFSKLLEKRLAKYPNIASVGIGIPGTISADGLSTLDLPNVPSLSRQPLVKILKNNFPSLPIAMDNDANAAALGELHFGLDAVPKTYIFITLGTGVGGGCVINGRVFKGGDGNGLEIGHILSSTGKTIEQNIGKAGIIEMATKYIDEGKLSTSLVKGEFDAKIVATAAHEGDEVALQVFHDMGKYVGELIVSCVRILDIKSILIGGGVSETFDYLKGNMYEVINNFLPEYYTKDLNIQLATLGNNAGILGAASIGIDQINLD</sequence>
<dbReference type="SUPFAM" id="SSF53067">
    <property type="entry name" value="Actin-like ATPase domain"/>
    <property type="match status" value="1"/>
</dbReference>
<dbReference type="RefSeq" id="WP_126612668.1">
    <property type="nucleotide sequence ID" value="NZ_CP034562.1"/>
</dbReference>
<gene>
    <name evidence="2" type="ORF">EI427_05995</name>
</gene>
<dbReference type="OrthoDB" id="9810372at2"/>
<dbReference type="InterPro" id="IPR043129">
    <property type="entry name" value="ATPase_NBD"/>
</dbReference>
<comment type="similarity">
    <text evidence="1">Belongs to the ROK (NagC/XylR) family.</text>
</comment>
<evidence type="ECO:0000313" key="2">
    <source>
        <dbReference type="EMBL" id="AZQ61802.1"/>
    </source>
</evidence>
<dbReference type="Gene3D" id="3.30.420.40">
    <property type="match status" value="2"/>
</dbReference>
<dbReference type="KEGG" id="fll:EI427_05995"/>
<dbReference type="PANTHER" id="PTHR18964:SF149">
    <property type="entry name" value="BIFUNCTIONAL UDP-N-ACETYLGLUCOSAMINE 2-EPIMERASE_N-ACETYLMANNOSAMINE KINASE"/>
    <property type="match status" value="1"/>
</dbReference>
<evidence type="ECO:0000313" key="3">
    <source>
        <dbReference type="Proteomes" id="UP000267268"/>
    </source>
</evidence>
<protein>
    <submittedName>
        <fullName evidence="2">ROK family protein</fullName>
    </submittedName>
</protein>
<proteinExistence type="inferred from homology"/>
<dbReference type="AlphaFoldDB" id="A0A3S9P0V2"/>
<accession>A0A3S9P0V2</accession>